<sequence length="145" mass="17260">MKDLEFLRQVEIGLINIIKIFDPNMNNKCHTISNMIASYFNTHFESNLFHYSDQGRHGWVANTIFAFEYRDSEQRIITDPKKLKHRNSYYKMKLLAIESAKKVANPKEVKSFLNWFQNNFKEIDKACINVGMYSETRWHECILSE</sequence>
<name>A0A3M8B7Y2_9BACL</name>
<reference evidence="1 2" key="1">
    <citation type="submission" date="2018-10" db="EMBL/GenBank/DDBJ databases">
        <title>Phylogenomics of Brevibacillus.</title>
        <authorList>
            <person name="Dunlap C."/>
        </authorList>
    </citation>
    <scope>NUCLEOTIDE SEQUENCE [LARGE SCALE GENOMIC DNA]</scope>
    <source>
        <strain evidence="1 2">DSM 100115</strain>
    </source>
</reference>
<proteinExistence type="predicted"/>
<comment type="caution">
    <text evidence="1">The sequence shown here is derived from an EMBL/GenBank/DDBJ whole genome shotgun (WGS) entry which is preliminary data.</text>
</comment>
<evidence type="ECO:0000313" key="1">
    <source>
        <dbReference type="EMBL" id="RNB59470.1"/>
    </source>
</evidence>
<keyword evidence="2" id="KW-1185">Reference proteome</keyword>
<gene>
    <name evidence="1" type="ORF">EDM57_04835</name>
</gene>
<organism evidence="1 2">
    <name type="scientific">Brevibacillus gelatini</name>
    <dbReference type="NCBI Taxonomy" id="1655277"/>
    <lineage>
        <taxon>Bacteria</taxon>
        <taxon>Bacillati</taxon>
        <taxon>Bacillota</taxon>
        <taxon>Bacilli</taxon>
        <taxon>Bacillales</taxon>
        <taxon>Paenibacillaceae</taxon>
        <taxon>Brevibacillus</taxon>
    </lineage>
</organism>
<dbReference type="AlphaFoldDB" id="A0A3M8B7Y2"/>
<protein>
    <submittedName>
        <fullName evidence="1">Uncharacterized protein</fullName>
    </submittedName>
</protein>
<accession>A0A3M8B7Y2</accession>
<evidence type="ECO:0000313" key="2">
    <source>
        <dbReference type="Proteomes" id="UP000268829"/>
    </source>
</evidence>
<dbReference type="EMBL" id="RHHS01000013">
    <property type="protein sequence ID" value="RNB59470.1"/>
    <property type="molecule type" value="Genomic_DNA"/>
</dbReference>
<dbReference type="OrthoDB" id="10004190at2"/>
<dbReference type="Proteomes" id="UP000268829">
    <property type="component" value="Unassembled WGS sequence"/>
</dbReference>
<dbReference type="RefSeq" id="WP_122903637.1">
    <property type="nucleotide sequence ID" value="NZ_RHHS01000013.1"/>
</dbReference>